<evidence type="ECO:0000256" key="2">
    <source>
        <dbReference type="ARBA" id="ARBA00007375"/>
    </source>
</evidence>
<feature type="transmembrane region" description="Helical" evidence="6">
    <location>
        <begin position="63"/>
        <end position="80"/>
    </location>
</feature>
<keyword evidence="5 6" id="KW-0472">Membrane</keyword>
<dbReference type="Proteomes" id="UP001299220">
    <property type="component" value="Unassembled WGS sequence"/>
</dbReference>
<accession>A0ABS9CMI6</accession>
<dbReference type="PANTHER" id="PTHR31885:SF6">
    <property type="entry name" value="GH04784P"/>
    <property type="match status" value="1"/>
</dbReference>
<comment type="similarity">
    <text evidence="2">Belongs to the TMEM86 family.</text>
</comment>
<keyword evidence="8" id="KW-1185">Reference proteome</keyword>
<keyword evidence="4 6" id="KW-1133">Transmembrane helix</keyword>
<dbReference type="Pfam" id="PF07947">
    <property type="entry name" value="YhhN"/>
    <property type="match status" value="1"/>
</dbReference>
<feature type="transmembrane region" description="Helical" evidence="6">
    <location>
        <begin position="6"/>
        <end position="24"/>
    </location>
</feature>
<comment type="subcellular location">
    <subcellularLocation>
        <location evidence="1">Membrane</location>
        <topology evidence="1">Multi-pass membrane protein</topology>
    </subcellularLocation>
</comment>
<evidence type="ECO:0000256" key="3">
    <source>
        <dbReference type="ARBA" id="ARBA00022692"/>
    </source>
</evidence>
<proteinExistence type="inferred from homology"/>
<evidence type="ECO:0000256" key="5">
    <source>
        <dbReference type="ARBA" id="ARBA00023136"/>
    </source>
</evidence>
<comment type="caution">
    <text evidence="7">The sequence shown here is derived from an EMBL/GenBank/DDBJ whole genome shotgun (WGS) entry which is preliminary data.</text>
</comment>
<feature type="transmembrane region" description="Helical" evidence="6">
    <location>
        <begin position="85"/>
        <end position="103"/>
    </location>
</feature>
<feature type="transmembrane region" description="Helical" evidence="6">
    <location>
        <begin position="36"/>
        <end position="57"/>
    </location>
</feature>
<gene>
    <name evidence="7" type="ORF">JQM67_07055</name>
</gene>
<feature type="transmembrane region" description="Helical" evidence="6">
    <location>
        <begin position="196"/>
        <end position="216"/>
    </location>
</feature>
<feature type="transmembrane region" description="Helical" evidence="6">
    <location>
        <begin position="166"/>
        <end position="184"/>
    </location>
</feature>
<evidence type="ECO:0000313" key="7">
    <source>
        <dbReference type="EMBL" id="MCF2652355.1"/>
    </source>
</evidence>
<sequence length="217" mass="23259">METFGWLWVGLSLPVLLVFDYIYAKTRPLGNSVWRSAAKCGATFIAVSTAVFGTVWYDRPPESWVLVAALALCCVADFVIERSFAGGIVSFALAHIAFIAYILTVARPVWYSVPIALVLYGAVALLFRHDLKRLGGLLVPMLVYPAVLAAMTATAVVLPFTASARYAIFALGAAAFGVSDMFVAKDAISGITGVQREFALLLYYGAVYAMAAVQLVG</sequence>
<name>A0ABS9CMI6_9FIRM</name>
<feature type="transmembrane region" description="Helical" evidence="6">
    <location>
        <begin position="134"/>
        <end position="160"/>
    </location>
</feature>
<feature type="transmembrane region" description="Helical" evidence="6">
    <location>
        <begin position="109"/>
        <end position="127"/>
    </location>
</feature>
<dbReference type="EMBL" id="JAFBIT010000002">
    <property type="protein sequence ID" value="MCF2652355.1"/>
    <property type="molecule type" value="Genomic_DNA"/>
</dbReference>
<organism evidence="7 8">
    <name type="scientific">Anaeromassilibacillus senegalensis</name>
    <dbReference type="NCBI Taxonomy" id="1673717"/>
    <lineage>
        <taxon>Bacteria</taxon>
        <taxon>Bacillati</taxon>
        <taxon>Bacillota</taxon>
        <taxon>Clostridia</taxon>
        <taxon>Eubacteriales</taxon>
        <taxon>Acutalibacteraceae</taxon>
        <taxon>Anaeromassilibacillus</taxon>
    </lineage>
</organism>
<reference evidence="7 8" key="1">
    <citation type="submission" date="2020-12" db="EMBL/GenBank/DDBJ databases">
        <title>Whole genome sequences of gut porcine anaerobes.</title>
        <authorList>
            <person name="Kubasova T."/>
            <person name="Jahodarova E."/>
            <person name="Rychlik I."/>
        </authorList>
    </citation>
    <scope>NUCLEOTIDE SEQUENCE [LARGE SCALE GENOMIC DNA]</scope>
    <source>
        <strain evidence="7 8">An867</strain>
    </source>
</reference>
<dbReference type="RefSeq" id="WP_235323411.1">
    <property type="nucleotide sequence ID" value="NZ_JAFBIT010000002.1"/>
</dbReference>
<evidence type="ECO:0000256" key="4">
    <source>
        <dbReference type="ARBA" id="ARBA00022989"/>
    </source>
</evidence>
<protein>
    <submittedName>
        <fullName evidence="7">Lysoplasmalogenase</fullName>
    </submittedName>
</protein>
<evidence type="ECO:0000313" key="8">
    <source>
        <dbReference type="Proteomes" id="UP001299220"/>
    </source>
</evidence>
<evidence type="ECO:0000256" key="1">
    <source>
        <dbReference type="ARBA" id="ARBA00004141"/>
    </source>
</evidence>
<keyword evidence="3 6" id="KW-0812">Transmembrane</keyword>
<dbReference type="InterPro" id="IPR012506">
    <property type="entry name" value="TMEM86B-like"/>
</dbReference>
<dbReference type="PANTHER" id="PTHR31885">
    <property type="entry name" value="GH04784P"/>
    <property type="match status" value="1"/>
</dbReference>
<evidence type="ECO:0000256" key="6">
    <source>
        <dbReference type="SAM" id="Phobius"/>
    </source>
</evidence>